<sequence>MIKRTNPSVSCGFEAIHHFHIDRVKLFLVLPSGVKKSETLPCFVSLSDKMRL</sequence>
<dbReference type="Proteomes" id="UP001529510">
    <property type="component" value="Unassembled WGS sequence"/>
</dbReference>
<comment type="caution">
    <text evidence="1">The sequence shown here is derived from an EMBL/GenBank/DDBJ whole genome shotgun (WGS) entry which is preliminary data.</text>
</comment>
<evidence type="ECO:0000313" key="1">
    <source>
        <dbReference type="EMBL" id="KAL0201908.1"/>
    </source>
</evidence>
<name>A0ABD0RTN9_CIRMR</name>
<reference evidence="1 2" key="1">
    <citation type="submission" date="2024-05" db="EMBL/GenBank/DDBJ databases">
        <title>Genome sequencing and assembly of Indian major carp, Cirrhinus mrigala (Hamilton, 1822).</title>
        <authorList>
            <person name="Mohindra V."/>
            <person name="Chowdhury L.M."/>
            <person name="Lal K."/>
            <person name="Jena J.K."/>
        </authorList>
    </citation>
    <scope>NUCLEOTIDE SEQUENCE [LARGE SCALE GENOMIC DNA]</scope>
    <source>
        <strain evidence="1">CM1030</strain>
        <tissue evidence="1">Blood</tissue>
    </source>
</reference>
<evidence type="ECO:0000313" key="2">
    <source>
        <dbReference type="Proteomes" id="UP001529510"/>
    </source>
</evidence>
<protein>
    <submittedName>
        <fullName evidence="1">Uncharacterized protein</fullName>
    </submittedName>
</protein>
<feature type="non-terminal residue" evidence="1">
    <location>
        <position position="52"/>
    </location>
</feature>
<proteinExistence type="predicted"/>
<accession>A0ABD0RTN9</accession>
<organism evidence="1 2">
    <name type="scientific">Cirrhinus mrigala</name>
    <name type="common">Mrigala</name>
    <dbReference type="NCBI Taxonomy" id="683832"/>
    <lineage>
        <taxon>Eukaryota</taxon>
        <taxon>Metazoa</taxon>
        <taxon>Chordata</taxon>
        <taxon>Craniata</taxon>
        <taxon>Vertebrata</taxon>
        <taxon>Euteleostomi</taxon>
        <taxon>Actinopterygii</taxon>
        <taxon>Neopterygii</taxon>
        <taxon>Teleostei</taxon>
        <taxon>Ostariophysi</taxon>
        <taxon>Cypriniformes</taxon>
        <taxon>Cyprinidae</taxon>
        <taxon>Labeoninae</taxon>
        <taxon>Labeonini</taxon>
        <taxon>Cirrhinus</taxon>
    </lineage>
</organism>
<dbReference type="AlphaFoldDB" id="A0ABD0RTN9"/>
<keyword evidence="2" id="KW-1185">Reference proteome</keyword>
<dbReference type="EMBL" id="JAMKFB020000002">
    <property type="protein sequence ID" value="KAL0201908.1"/>
    <property type="molecule type" value="Genomic_DNA"/>
</dbReference>
<gene>
    <name evidence="1" type="ORF">M9458_005095</name>
</gene>